<evidence type="ECO:0000256" key="1">
    <source>
        <dbReference type="SAM" id="MobiDB-lite"/>
    </source>
</evidence>
<keyword evidence="4" id="KW-1185">Reference proteome</keyword>
<dbReference type="AlphaFoldDB" id="A0AAV7UTF9"/>
<evidence type="ECO:0000313" key="4">
    <source>
        <dbReference type="Proteomes" id="UP001066276"/>
    </source>
</evidence>
<proteinExistence type="predicted"/>
<organism evidence="3 4">
    <name type="scientific">Pleurodeles waltl</name>
    <name type="common">Iberian ribbed newt</name>
    <dbReference type="NCBI Taxonomy" id="8319"/>
    <lineage>
        <taxon>Eukaryota</taxon>
        <taxon>Metazoa</taxon>
        <taxon>Chordata</taxon>
        <taxon>Craniata</taxon>
        <taxon>Vertebrata</taxon>
        <taxon>Euteleostomi</taxon>
        <taxon>Amphibia</taxon>
        <taxon>Batrachia</taxon>
        <taxon>Caudata</taxon>
        <taxon>Salamandroidea</taxon>
        <taxon>Salamandridae</taxon>
        <taxon>Pleurodelinae</taxon>
        <taxon>Pleurodeles</taxon>
    </lineage>
</organism>
<keyword evidence="2" id="KW-1133">Transmembrane helix</keyword>
<sequence>MYDDTGNKKCLQGVVGVPIQHANVAQAAQAGRSSVIPTQEERRTKMKDKGDNVRNSDMTGVTNKLSSANMPSFRRFGTTYRKGAMLRIIFALRFGLILRTSLWMACDHRRPALH</sequence>
<name>A0AAV7UTF9_PLEWA</name>
<feature type="compositionally biased region" description="Basic and acidic residues" evidence="1">
    <location>
        <begin position="39"/>
        <end position="54"/>
    </location>
</feature>
<feature type="region of interest" description="Disordered" evidence="1">
    <location>
        <begin position="30"/>
        <end position="66"/>
    </location>
</feature>
<evidence type="ECO:0000313" key="3">
    <source>
        <dbReference type="EMBL" id="KAJ1192378.1"/>
    </source>
</evidence>
<keyword evidence="2" id="KW-0812">Transmembrane</keyword>
<comment type="caution">
    <text evidence="3">The sequence shown here is derived from an EMBL/GenBank/DDBJ whole genome shotgun (WGS) entry which is preliminary data.</text>
</comment>
<evidence type="ECO:0000256" key="2">
    <source>
        <dbReference type="SAM" id="Phobius"/>
    </source>
</evidence>
<reference evidence="3" key="1">
    <citation type="journal article" date="2022" name="bioRxiv">
        <title>Sequencing and chromosome-scale assembly of the giantPleurodeles waltlgenome.</title>
        <authorList>
            <person name="Brown T."/>
            <person name="Elewa A."/>
            <person name="Iarovenko S."/>
            <person name="Subramanian E."/>
            <person name="Araus A.J."/>
            <person name="Petzold A."/>
            <person name="Susuki M."/>
            <person name="Suzuki K.-i.T."/>
            <person name="Hayashi T."/>
            <person name="Toyoda A."/>
            <person name="Oliveira C."/>
            <person name="Osipova E."/>
            <person name="Leigh N.D."/>
            <person name="Simon A."/>
            <person name="Yun M.H."/>
        </authorList>
    </citation>
    <scope>NUCLEOTIDE SEQUENCE</scope>
    <source>
        <strain evidence="3">20211129_DDA</strain>
        <tissue evidence="3">Liver</tissue>
    </source>
</reference>
<protein>
    <submittedName>
        <fullName evidence="3">Uncharacterized protein</fullName>
    </submittedName>
</protein>
<feature type="transmembrane region" description="Helical" evidence="2">
    <location>
        <begin position="84"/>
        <end position="105"/>
    </location>
</feature>
<dbReference type="Proteomes" id="UP001066276">
    <property type="component" value="Chromosome 2_2"/>
</dbReference>
<feature type="compositionally biased region" description="Polar residues" evidence="1">
    <location>
        <begin position="55"/>
        <end position="66"/>
    </location>
</feature>
<accession>A0AAV7UTF9</accession>
<dbReference type="EMBL" id="JANPWB010000004">
    <property type="protein sequence ID" value="KAJ1192378.1"/>
    <property type="molecule type" value="Genomic_DNA"/>
</dbReference>
<gene>
    <name evidence="3" type="ORF">NDU88_001685</name>
</gene>
<keyword evidence="2" id="KW-0472">Membrane</keyword>